<evidence type="ECO:0000313" key="4">
    <source>
        <dbReference type="EMBL" id="NYH77446.1"/>
    </source>
</evidence>
<protein>
    <submittedName>
        <fullName evidence="4">Beta-galactosidase GanA</fullName>
    </submittedName>
</protein>
<dbReference type="InterPro" id="IPR013529">
    <property type="entry name" value="Glyco_hydro_42_N"/>
</dbReference>
<dbReference type="InterPro" id="IPR003476">
    <property type="entry name" value="Glyco_hydro_42"/>
</dbReference>
<keyword evidence="5" id="KW-1185">Reference proteome</keyword>
<dbReference type="Proteomes" id="UP000548304">
    <property type="component" value="Unassembled WGS sequence"/>
</dbReference>
<dbReference type="PANTHER" id="PTHR36447">
    <property type="entry name" value="BETA-GALACTOSIDASE GANA"/>
    <property type="match status" value="1"/>
</dbReference>
<dbReference type="SUPFAM" id="SSF51445">
    <property type="entry name" value="(Trans)glycosidases"/>
    <property type="match status" value="1"/>
</dbReference>
<dbReference type="Pfam" id="PF02449">
    <property type="entry name" value="Glyco_hydro_42"/>
    <property type="match status" value="1"/>
</dbReference>
<accession>A0A852Z1C2</accession>
<evidence type="ECO:0000256" key="2">
    <source>
        <dbReference type="ARBA" id="ARBA00023295"/>
    </source>
</evidence>
<name>A0A852Z1C2_9ACTN</name>
<dbReference type="AlphaFoldDB" id="A0A852Z1C2"/>
<gene>
    <name evidence="4" type="ORF">FHR84_000760</name>
</gene>
<feature type="domain" description="Glycoside hydrolase family 42 N-terminal" evidence="3">
    <location>
        <begin position="25"/>
        <end position="264"/>
    </location>
</feature>
<dbReference type="PANTHER" id="PTHR36447:SF1">
    <property type="entry name" value="BETA-GALACTOSIDASE GANA"/>
    <property type="match status" value="1"/>
</dbReference>
<comment type="caution">
    <text evidence="4">The sequence shown here is derived from an EMBL/GenBank/DDBJ whole genome shotgun (WGS) entry which is preliminary data.</text>
</comment>
<dbReference type="EMBL" id="JACBYW010000001">
    <property type="protein sequence ID" value="NYH77446.1"/>
    <property type="molecule type" value="Genomic_DNA"/>
</dbReference>
<keyword evidence="2" id="KW-0326">Glycosidase</keyword>
<dbReference type="Gene3D" id="3.20.20.80">
    <property type="entry name" value="Glycosidases"/>
    <property type="match status" value="1"/>
</dbReference>
<dbReference type="GO" id="GO:0004565">
    <property type="term" value="F:beta-galactosidase activity"/>
    <property type="evidence" value="ECO:0007669"/>
    <property type="project" value="InterPro"/>
</dbReference>
<keyword evidence="1" id="KW-0378">Hydrolase</keyword>
<organism evidence="4 5">
    <name type="scientific">Actinopolyspora biskrensis</name>
    <dbReference type="NCBI Taxonomy" id="1470178"/>
    <lineage>
        <taxon>Bacteria</taxon>
        <taxon>Bacillati</taxon>
        <taxon>Actinomycetota</taxon>
        <taxon>Actinomycetes</taxon>
        <taxon>Actinopolysporales</taxon>
        <taxon>Actinopolysporaceae</taxon>
        <taxon>Actinopolyspora</taxon>
    </lineage>
</organism>
<evidence type="ECO:0000313" key="5">
    <source>
        <dbReference type="Proteomes" id="UP000548304"/>
    </source>
</evidence>
<evidence type="ECO:0000259" key="3">
    <source>
        <dbReference type="Pfam" id="PF02449"/>
    </source>
</evidence>
<dbReference type="GO" id="GO:0009341">
    <property type="term" value="C:beta-galactosidase complex"/>
    <property type="evidence" value="ECO:0007669"/>
    <property type="project" value="InterPro"/>
</dbReference>
<dbReference type="GO" id="GO:0005975">
    <property type="term" value="P:carbohydrate metabolic process"/>
    <property type="evidence" value="ECO:0007669"/>
    <property type="project" value="InterPro"/>
</dbReference>
<reference evidence="4 5" key="1">
    <citation type="submission" date="2020-07" db="EMBL/GenBank/DDBJ databases">
        <title>Genomic Encyclopedia of Type Strains, Phase III (KMG-III): the genomes of soil and plant-associated and newly described type strains.</title>
        <authorList>
            <person name="Whitman W."/>
        </authorList>
    </citation>
    <scope>NUCLEOTIDE SEQUENCE [LARGE SCALE GENOMIC DNA]</scope>
    <source>
        <strain evidence="4 5">CECT 8576</strain>
    </source>
</reference>
<evidence type="ECO:0000256" key="1">
    <source>
        <dbReference type="ARBA" id="ARBA00022801"/>
    </source>
</evidence>
<dbReference type="InterPro" id="IPR017853">
    <property type="entry name" value="GH"/>
</dbReference>
<sequence>MSYGPSSASWFTGTRWEGRIAYGADYNPDQWPRHVWDEDVRLMNEAGVNIVSLGIFSWARIEPEPGVHDLGWLDEVMDLLHEHGIAVDLATATASPPPWMAARHPEILPVDRRGRTLWPGGRQHWRPTSPVFRDYALRLVRTLAERYRDHPALVAWHVSNELGCHNVHDHSDDAARAFRSWLRSRYGSVERLNEVWATDFWSQRYGDWEEILPPRLAAAFPNSTQQLDFRRFCSDSLKEHLRAERDVLRSVTPAVPVTTNFIGSLISGNLGVQVGQESIPSVVR</sequence>
<proteinExistence type="predicted"/>